<proteinExistence type="predicted"/>
<evidence type="ECO:0000313" key="2">
    <source>
        <dbReference type="EMBL" id="CAH2274592.1"/>
    </source>
</evidence>
<organism evidence="2 3">
    <name type="scientific">Pelobates cultripes</name>
    <name type="common">Western spadefoot toad</name>
    <dbReference type="NCBI Taxonomy" id="61616"/>
    <lineage>
        <taxon>Eukaryota</taxon>
        <taxon>Metazoa</taxon>
        <taxon>Chordata</taxon>
        <taxon>Craniata</taxon>
        <taxon>Vertebrata</taxon>
        <taxon>Euteleostomi</taxon>
        <taxon>Amphibia</taxon>
        <taxon>Batrachia</taxon>
        <taxon>Anura</taxon>
        <taxon>Pelobatoidea</taxon>
        <taxon>Pelobatidae</taxon>
        <taxon>Pelobates</taxon>
    </lineage>
</organism>
<sequence>MDLTTTLKLKAEHDPVHHAKPTLSFLAAFDKICEGFWERLRHKRTMATGSQALISPRRAPSHLLIPHRRYQGGPRNRTALGSERALLYP</sequence>
<keyword evidence="3" id="KW-1185">Reference proteome</keyword>
<gene>
    <name evidence="2" type="ORF">PECUL_23A014646</name>
</gene>
<dbReference type="AlphaFoldDB" id="A0AAD1RNS2"/>
<name>A0AAD1RNS2_PELCU</name>
<reference evidence="2" key="1">
    <citation type="submission" date="2022-03" db="EMBL/GenBank/DDBJ databases">
        <authorList>
            <person name="Alioto T."/>
            <person name="Alioto T."/>
            <person name="Gomez Garrido J."/>
        </authorList>
    </citation>
    <scope>NUCLEOTIDE SEQUENCE</scope>
</reference>
<accession>A0AAD1RNS2</accession>
<feature type="region of interest" description="Disordered" evidence="1">
    <location>
        <begin position="67"/>
        <end position="89"/>
    </location>
</feature>
<evidence type="ECO:0000256" key="1">
    <source>
        <dbReference type="SAM" id="MobiDB-lite"/>
    </source>
</evidence>
<dbReference type="Proteomes" id="UP001295444">
    <property type="component" value="Chromosome 03"/>
</dbReference>
<dbReference type="EMBL" id="OW240914">
    <property type="protein sequence ID" value="CAH2274592.1"/>
    <property type="molecule type" value="Genomic_DNA"/>
</dbReference>
<protein>
    <submittedName>
        <fullName evidence="2">Uncharacterized protein</fullName>
    </submittedName>
</protein>
<evidence type="ECO:0000313" key="3">
    <source>
        <dbReference type="Proteomes" id="UP001295444"/>
    </source>
</evidence>